<keyword evidence="9" id="KW-0732">Signal</keyword>
<keyword evidence="2" id="KW-1003">Cell membrane</keyword>
<evidence type="ECO:0000256" key="9">
    <source>
        <dbReference type="SAM" id="SignalP"/>
    </source>
</evidence>
<dbReference type="RefSeq" id="WP_013485357.1">
    <property type="nucleotide sequence ID" value="NC_014828.1"/>
</dbReference>
<evidence type="ECO:0000256" key="3">
    <source>
        <dbReference type="ARBA" id="ARBA00022676"/>
    </source>
</evidence>
<evidence type="ECO:0000256" key="7">
    <source>
        <dbReference type="ARBA" id="ARBA00023136"/>
    </source>
</evidence>
<feature type="transmembrane region" description="Helical" evidence="8">
    <location>
        <begin position="81"/>
        <end position="114"/>
    </location>
</feature>
<feature type="transmembrane region" description="Helical" evidence="8">
    <location>
        <begin position="362"/>
        <end position="383"/>
    </location>
</feature>
<dbReference type="GO" id="GO:0016763">
    <property type="term" value="F:pentosyltransferase activity"/>
    <property type="evidence" value="ECO:0007669"/>
    <property type="project" value="TreeGrafter"/>
</dbReference>
<feature type="transmembrane region" description="Helical" evidence="8">
    <location>
        <begin position="334"/>
        <end position="355"/>
    </location>
</feature>
<organism evidence="11 12">
    <name type="scientific">Ethanoligenens harbinense (strain DSM 18485 / JCM 12961 / CGMCC 1.5033 / YUAN-3)</name>
    <dbReference type="NCBI Taxonomy" id="663278"/>
    <lineage>
        <taxon>Bacteria</taxon>
        <taxon>Bacillati</taxon>
        <taxon>Bacillota</taxon>
        <taxon>Clostridia</taxon>
        <taxon>Eubacteriales</taxon>
        <taxon>Oscillospiraceae</taxon>
        <taxon>Ethanoligenens</taxon>
    </lineage>
</organism>
<sequence length="498" mass="54701">MVHRRVFTARNKQAAFCAGLVFILAFAAFAAFFRLDAAGVNSWDEARHGVNAYEMMKTGNWIVNLYRYKPDYWNLKPPLSFWAIMLGFRLFGTTVLALRFYAALSMFATVLLVARFVYKRYGRVACLAASAVLATESILYRFHYGRSGDADALFGFLCTLCVLSLFWSQKDRRWLFLSGFSFSLAFLDKSWHACILLAVAGLFLLLSGRLFHLGGRIWAGTLACAFGPVAIWAGLRYAADGTAFFRGMIDRDLLARSSRPLEGHGGGILYYVNETLFQNSLGLLMLVALVCLLLWLAFRHGRVSASTRTDALLFFLWIVIPFVFFSLAETKYSWYILPTVIPLSIVGGVACGYAWSQARTTAFRIIAVALSGVAVYAVAGNAYCTVSVVMSGSVSPIQQFLRGPVAADARGRTAYLADTNGGDWQQDEIYVGEAYADLRCMDGGLTAFAKDSSGVAIVNAKRCSAQEATAGGLHVRAQQDGFLLLTHADAARHPRPGL</sequence>
<evidence type="ECO:0000259" key="10">
    <source>
        <dbReference type="Pfam" id="PF13231"/>
    </source>
</evidence>
<dbReference type="STRING" id="663278.Ethha_1465"/>
<dbReference type="eggNOG" id="COG1807">
    <property type="taxonomic scope" value="Bacteria"/>
</dbReference>
<dbReference type="EMBL" id="CP002400">
    <property type="protein sequence ID" value="ADU27002.1"/>
    <property type="molecule type" value="Genomic_DNA"/>
</dbReference>
<feature type="domain" description="Glycosyltransferase RgtA/B/C/D-like" evidence="10">
    <location>
        <begin position="76"/>
        <end position="232"/>
    </location>
</feature>
<evidence type="ECO:0000256" key="2">
    <source>
        <dbReference type="ARBA" id="ARBA00022475"/>
    </source>
</evidence>
<dbReference type="PANTHER" id="PTHR33908:SF3">
    <property type="entry name" value="UNDECAPRENYL PHOSPHATE-ALPHA-4-AMINO-4-DEOXY-L-ARABINOSE ARABINOSYL TRANSFERASE"/>
    <property type="match status" value="1"/>
</dbReference>
<dbReference type="Pfam" id="PF13231">
    <property type="entry name" value="PMT_2"/>
    <property type="match status" value="1"/>
</dbReference>
<keyword evidence="4 11" id="KW-0808">Transferase</keyword>
<keyword evidence="3" id="KW-0328">Glycosyltransferase</keyword>
<evidence type="ECO:0000256" key="6">
    <source>
        <dbReference type="ARBA" id="ARBA00022989"/>
    </source>
</evidence>
<dbReference type="GO" id="GO:0010041">
    <property type="term" value="P:response to iron(III) ion"/>
    <property type="evidence" value="ECO:0007669"/>
    <property type="project" value="TreeGrafter"/>
</dbReference>
<feature type="transmembrane region" description="Helical" evidence="8">
    <location>
        <begin position="218"/>
        <end position="239"/>
    </location>
</feature>
<evidence type="ECO:0000313" key="11">
    <source>
        <dbReference type="EMBL" id="ADU27002.1"/>
    </source>
</evidence>
<dbReference type="GO" id="GO:0005886">
    <property type="term" value="C:plasma membrane"/>
    <property type="evidence" value="ECO:0007669"/>
    <property type="project" value="UniProtKB-SubCell"/>
</dbReference>
<feature type="chain" id="PRO_5030168425" evidence="9">
    <location>
        <begin position="31"/>
        <end position="498"/>
    </location>
</feature>
<keyword evidence="5 8" id="KW-0812">Transmembrane</keyword>
<feature type="signal peptide" evidence="9">
    <location>
        <begin position="1"/>
        <end position="30"/>
    </location>
</feature>
<keyword evidence="12" id="KW-1185">Reference proteome</keyword>
<gene>
    <name evidence="11" type="ordered locus">Ethha_1465</name>
</gene>
<name>E6U7H9_ETHHY</name>
<reference evidence="11 12" key="1">
    <citation type="submission" date="2010-12" db="EMBL/GenBank/DDBJ databases">
        <title>Complete sequence of Ethanoligenens harbinense YUAN-3.</title>
        <authorList>
            <person name="Lucas S."/>
            <person name="Copeland A."/>
            <person name="Lapidus A."/>
            <person name="Cheng J.-F."/>
            <person name="Bruce D."/>
            <person name="Goodwin L."/>
            <person name="Pitluck S."/>
            <person name="Chertkov O."/>
            <person name="Misra M."/>
            <person name="Detter J.C."/>
            <person name="Han C."/>
            <person name="Tapia R."/>
            <person name="Land M."/>
            <person name="Hauser L."/>
            <person name="Jeffries C."/>
            <person name="Kyrpides N."/>
            <person name="Ivanova N."/>
            <person name="Mikhailova N."/>
            <person name="Wang A."/>
            <person name="Mouttaki H."/>
            <person name="He Z."/>
            <person name="Zhou J."/>
            <person name="Hemme C.L."/>
            <person name="Woyke T."/>
        </authorList>
    </citation>
    <scope>NUCLEOTIDE SEQUENCE [LARGE SCALE GENOMIC DNA]</scope>
    <source>
        <strain evidence="12">DSM 18485 / JCM 12961 / CGMCC 1.5033 / YUAN-3</strain>
    </source>
</reference>
<accession>E6U7H9</accession>
<dbReference type="InterPro" id="IPR050297">
    <property type="entry name" value="LipidA_mod_glycosyltrf_83"/>
</dbReference>
<evidence type="ECO:0000256" key="5">
    <source>
        <dbReference type="ARBA" id="ARBA00022692"/>
    </source>
</evidence>
<feature type="transmembrane region" description="Helical" evidence="8">
    <location>
        <begin position="189"/>
        <end position="206"/>
    </location>
</feature>
<evidence type="ECO:0000313" key="12">
    <source>
        <dbReference type="Proteomes" id="UP000001551"/>
    </source>
</evidence>
<keyword evidence="7 8" id="KW-0472">Membrane</keyword>
<keyword evidence="6 8" id="KW-1133">Transmembrane helix</keyword>
<evidence type="ECO:0000256" key="4">
    <source>
        <dbReference type="ARBA" id="ARBA00022679"/>
    </source>
</evidence>
<protein>
    <submittedName>
        <fullName evidence="11">Glycosyl transferase family 39</fullName>
    </submittedName>
</protein>
<dbReference type="KEGG" id="eha:Ethha_1465"/>
<comment type="subcellular location">
    <subcellularLocation>
        <location evidence="1">Cell membrane</location>
        <topology evidence="1">Multi-pass membrane protein</topology>
    </subcellularLocation>
</comment>
<dbReference type="InterPro" id="IPR038731">
    <property type="entry name" value="RgtA/B/C-like"/>
</dbReference>
<dbReference type="PANTHER" id="PTHR33908">
    <property type="entry name" value="MANNOSYLTRANSFERASE YKCB-RELATED"/>
    <property type="match status" value="1"/>
</dbReference>
<dbReference type="Proteomes" id="UP000001551">
    <property type="component" value="Chromosome"/>
</dbReference>
<feature type="transmembrane region" description="Helical" evidence="8">
    <location>
        <begin position="310"/>
        <end position="328"/>
    </location>
</feature>
<feature type="transmembrane region" description="Helical" evidence="8">
    <location>
        <begin position="280"/>
        <end position="298"/>
    </location>
</feature>
<dbReference type="HOGENOM" id="CLU_562319_0_0_9"/>
<feature type="transmembrane region" description="Helical" evidence="8">
    <location>
        <begin position="150"/>
        <end position="169"/>
    </location>
</feature>
<dbReference type="GO" id="GO:0009103">
    <property type="term" value="P:lipopolysaccharide biosynthetic process"/>
    <property type="evidence" value="ECO:0007669"/>
    <property type="project" value="UniProtKB-ARBA"/>
</dbReference>
<evidence type="ECO:0000256" key="8">
    <source>
        <dbReference type="SAM" id="Phobius"/>
    </source>
</evidence>
<evidence type="ECO:0000256" key="1">
    <source>
        <dbReference type="ARBA" id="ARBA00004651"/>
    </source>
</evidence>
<proteinExistence type="predicted"/>
<dbReference type="AlphaFoldDB" id="E6U7H9"/>